<evidence type="ECO:0000313" key="4">
    <source>
        <dbReference type="Proteomes" id="UP000054007"/>
    </source>
</evidence>
<dbReference type="InterPro" id="IPR050782">
    <property type="entry name" value="PP1_regulatory_subunit_3"/>
</dbReference>
<sequence length="669" mass="72337">MDRAFRRNSNLAGGPLPLIPRRTASAPQVTRSYSLPDVPPPRRPAFSSSSGSGTESGSSSSVSSGPIFLRPKGSQTRTQSSISSSAPRTPPTDDELDTPRPFPSTTVSAAIELPPSHRVSISTFPLIRKKSGQVVRSSLKGSRPASLDMFTAPTAGPSKSEPNTPSLSKAVKFDSQLEHVKLFLAEQKPLAVSHNGSPTDTSGTDSDFPDFIFGDDKPAAWPLAMNVINMPASIRSADVVLESLQLAQDGQGIVGRVRVRNLAFDKLLVARFTFDGWQTTSEVIARYAESPSADIDVFSFTIKLNDMLARIEEKTLVLALKYRVLGKELWDNNGSRNYIAKFSRSKPPLGRKNASRSASSGSDADMVDLTKRLKEVASSETRPVTEPAIPNLKSDTSLASRYDFKTAFKPHLPAGQASSHTRTHTYPSASPPMLSPPSSIPWPTKSSSVLPPVPPSPARPLGSPRDADWETFRPAVYVPMDVEDRPFVVQPRNHQRGYFDIGIMPTPTVRRTPPTSPFLDLAAPAPRAYSFPPVEMPLFGMGLGMGLSASDSDSYSSDSTPSMVSPSTSVSSDTDSPVRSPGELDLRQLHPGVSEKQNYSQFLDRFCFFTGMHGALPMDESSRSSSMSSVDDLLSTSPRMPSFVQPFTRHKAPSSSGATTPTPQELRTQ</sequence>
<dbReference type="GO" id="GO:2001069">
    <property type="term" value="F:glycogen binding"/>
    <property type="evidence" value="ECO:0007669"/>
    <property type="project" value="TreeGrafter"/>
</dbReference>
<feature type="compositionally biased region" description="Pro residues" evidence="1">
    <location>
        <begin position="429"/>
        <end position="440"/>
    </location>
</feature>
<dbReference type="OrthoDB" id="1881at2759"/>
<dbReference type="InterPro" id="IPR038175">
    <property type="entry name" value="CBM21_dom_sf"/>
</dbReference>
<feature type="compositionally biased region" description="Low complexity" evidence="1">
    <location>
        <begin position="623"/>
        <end position="637"/>
    </location>
</feature>
<proteinExistence type="predicted"/>
<reference evidence="3 4" key="1">
    <citation type="journal article" date="2015" name="Fungal Genet. Biol.">
        <title>Evolution of novel wood decay mechanisms in Agaricales revealed by the genome sequences of Fistulina hepatica and Cylindrobasidium torrendii.</title>
        <authorList>
            <person name="Floudas D."/>
            <person name="Held B.W."/>
            <person name="Riley R."/>
            <person name="Nagy L.G."/>
            <person name="Koehler G."/>
            <person name="Ransdell A.S."/>
            <person name="Younus H."/>
            <person name="Chow J."/>
            <person name="Chiniquy J."/>
            <person name="Lipzen A."/>
            <person name="Tritt A."/>
            <person name="Sun H."/>
            <person name="Haridas S."/>
            <person name="LaButti K."/>
            <person name="Ohm R.A."/>
            <person name="Kues U."/>
            <person name="Blanchette R.A."/>
            <person name="Grigoriev I.V."/>
            <person name="Minto R.E."/>
            <person name="Hibbett D.S."/>
        </authorList>
    </citation>
    <scope>NUCLEOTIDE SEQUENCE [LARGE SCALE GENOMIC DNA]</scope>
    <source>
        <strain evidence="3 4">FP15055 ss-10</strain>
    </source>
</reference>
<dbReference type="InterPro" id="IPR005036">
    <property type="entry name" value="CBM21_dom"/>
</dbReference>
<feature type="region of interest" description="Disordered" evidence="1">
    <location>
        <begin position="132"/>
        <end position="165"/>
    </location>
</feature>
<feature type="region of interest" description="Disordered" evidence="1">
    <location>
        <begin position="341"/>
        <end position="367"/>
    </location>
</feature>
<organism evidence="3 4">
    <name type="scientific">Cylindrobasidium torrendii FP15055 ss-10</name>
    <dbReference type="NCBI Taxonomy" id="1314674"/>
    <lineage>
        <taxon>Eukaryota</taxon>
        <taxon>Fungi</taxon>
        <taxon>Dikarya</taxon>
        <taxon>Basidiomycota</taxon>
        <taxon>Agaricomycotina</taxon>
        <taxon>Agaricomycetes</taxon>
        <taxon>Agaricomycetidae</taxon>
        <taxon>Agaricales</taxon>
        <taxon>Marasmiineae</taxon>
        <taxon>Physalacriaceae</taxon>
        <taxon>Cylindrobasidium</taxon>
    </lineage>
</organism>
<feature type="compositionally biased region" description="Polar residues" evidence="1">
    <location>
        <begin position="653"/>
        <end position="669"/>
    </location>
</feature>
<dbReference type="PANTHER" id="PTHR12307:SF36">
    <property type="entry name" value="GLYCOGEN-BINDING SUBUNIT 76A"/>
    <property type="match status" value="1"/>
</dbReference>
<feature type="region of interest" description="Disordered" evidence="1">
    <location>
        <begin position="411"/>
        <end position="466"/>
    </location>
</feature>
<feature type="region of interest" description="Disordered" evidence="1">
    <location>
        <begin position="1"/>
        <end position="113"/>
    </location>
</feature>
<protein>
    <submittedName>
        <fullName evidence="3">Carbohydrate-binding module family 21 protein</fullName>
    </submittedName>
</protein>
<dbReference type="Pfam" id="PF03370">
    <property type="entry name" value="CBM_21"/>
    <property type="match status" value="1"/>
</dbReference>
<dbReference type="AlphaFoldDB" id="A0A0D7BE54"/>
<feature type="compositionally biased region" description="Low complexity" evidence="1">
    <location>
        <begin position="355"/>
        <end position="364"/>
    </location>
</feature>
<keyword evidence="4" id="KW-1185">Reference proteome</keyword>
<feature type="region of interest" description="Disordered" evidence="1">
    <location>
        <begin position="549"/>
        <end position="585"/>
    </location>
</feature>
<feature type="compositionally biased region" description="Low complexity" evidence="1">
    <location>
        <begin position="549"/>
        <end position="580"/>
    </location>
</feature>
<feature type="compositionally biased region" description="Polar residues" evidence="1">
    <location>
        <begin position="416"/>
        <end position="426"/>
    </location>
</feature>
<dbReference type="GO" id="GO:0005979">
    <property type="term" value="P:regulation of glycogen biosynthetic process"/>
    <property type="evidence" value="ECO:0007669"/>
    <property type="project" value="TreeGrafter"/>
</dbReference>
<evidence type="ECO:0000256" key="1">
    <source>
        <dbReference type="SAM" id="MobiDB-lite"/>
    </source>
</evidence>
<feature type="domain" description="CBM21" evidence="2">
    <location>
        <begin position="233"/>
        <end position="341"/>
    </location>
</feature>
<evidence type="ECO:0000313" key="3">
    <source>
        <dbReference type="EMBL" id="KIY68748.1"/>
    </source>
</evidence>
<dbReference type="PANTHER" id="PTHR12307">
    <property type="entry name" value="PROTEIN PHOSPHATASE 1 REGULATORY SUBUNIT"/>
    <property type="match status" value="1"/>
</dbReference>
<dbReference type="PROSITE" id="PS51159">
    <property type="entry name" value="CBM21"/>
    <property type="match status" value="1"/>
</dbReference>
<evidence type="ECO:0000259" key="2">
    <source>
        <dbReference type="PROSITE" id="PS51159"/>
    </source>
</evidence>
<name>A0A0D7BE54_9AGAR</name>
<dbReference type="GO" id="GO:0000164">
    <property type="term" value="C:protein phosphatase type 1 complex"/>
    <property type="evidence" value="ECO:0007669"/>
    <property type="project" value="TreeGrafter"/>
</dbReference>
<accession>A0A0D7BE54</accession>
<dbReference type="Proteomes" id="UP000054007">
    <property type="component" value="Unassembled WGS sequence"/>
</dbReference>
<dbReference type="GO" id="GO:0008157">
    <property type="term" value="F:protein phosphatase 1 binding"/>
    <property type="evidence" value="ECO:0007669"/>
    <property type="project" value="TreeGrafter"/>
</dbReference>
<feature type="compositionally biased region" description="Low complexity" evidence="1">
    <location>
        <begin position="74"/>
        <end position="87"/>
    </location>
</feature>
<feature type="region of interest" description="Disordered" evidence="1">
    <location>
        <begin position="619"/>
        <end position="669"/>
    </location>
</feature>
<dbReference type="EMBL" id="KN880496">
    <property type="protein sequence ID" value="KIY68748.1"/>
    <property type="molecule type" value="Genomic_DNA"/>
</dbReference>
<dbReference type="STRING" id="1314674.A0A0D7BE54"/>
<feature type="compositionally biased region" description="Low complexity" evidence="1">
    <location>
        <begin position="441"/>
        <end position="450"/>
    </location>
</feature>
<dbReference type="Gene3D" id="2.60.40.2440">
    <property type="entry name" value="Carbohydrate binding type-21 domain"/>
    <property type="match status" value="1"/>
</dbReference>
<feature type="compositionally biased region" description="Low complexity" evidence="1">
    <location>
        <begin position="47"/>
        <end position="65"/>
    </location>
</feature>
<gene>
    <name evidence="3" type="ORF">CYLTODRAFT_453211</name>
</gene>